<protein>
    <recommendedName>
        <fullName evidence="4">K Homology domain-containing protein</fullName>
    </recommendedName>
</protein>
<dbReference type="AlphaFoldDB" id="A0A7S1WQ41"/>
<dbReference type="Pfam" id="PF00013">
    <property type="entry name" value="KH_1"/>
    <property type="match status" value="3"/>
</dbReference>
<dbReference type="PROSITE" id="PS50084">
    <property type="entry name" value="KH_TYPE_1"/>
    <property type="match status" value="3"/>
</dbReference>
<dbReference type="SMART" id="SM00322">
    <property type="entry name" value="KH"/>
    <property type="match status" value="3"/>
</dbReference>
<feature type="compositionally biased region" description="Low complexity" evidence="3">
    <location>
        <begin position="13"/>
        <end position="22"/>
    </location>
</feature>
<gene>
    <name evidence="5" type="ORF">ACAT0790_LOCUS58068</name>
</gene>
<dbReference type="InterPro" id="IPR004088">
    <property type="entry name" value="KH_dom_type_1"/>
</dbReference>
<dbReference type="SUPFAM" id="SSF54791">
    <property type="entry name" value="Eukaryotic type KH-domain (KH-domain type I)"/>
    <property type="match status" value="3"/>
</dbReference>
<evidence type="ECO:0000256" key="2">
    <source>
        <dbReference type="PROSITE-ProRule" id="PRU00117"/>
    </source>
</evidence>
<name>A0A7S1WQ41_ALECA</name>
<reference evidence="5" key="1">
    <citation type="submission" date="2021-01" db="EMBL/GenBank/DDBJ databases">
        <authorList>
            <person name="Corre E."/>
            <person name="Pelletier E."/>
            <person name="Niang G."/>
            <person name="Scheremetjew M."/>
            <person name="Finn R."/>
            <person name="Kale V."/>
            <person name="Holt S."/>
            <person name="Cochrane G."/>
            <person name="Meng A."/>
            <person name="Brown T."/>
            <person name="Cohen L."/>
        </authorList>
    </citation>
    <scope>NUCLEOTIDE SEQUENCE</scope>
    <source>
        <strain evidence="5">OF101</strain>
    </source>
</reference>
<dbReference type="CDD" id="cd00105">
    <property type="entry name" value="KH-I"/>
    <property type="match status" value="1"/>
</dbReference>
<accession>A0A7S1WQ41</accession>
<dbReference type="Gene3D" id="3.30.1370.10">
    <property type="entry name" value="K Homology domain, type 1"/>
    <property type="match status" value="3"/>
</dbReference>
<evidence type="ECO:0000313" key="5">
    <source>
        <dbReference type="EMBL" id="CAD9181296.1"/>
    </source>
</evidence>
<organism evidence="5">
    <name type="scientific">Alexandrium catenella</name>
    <name type="common">Red tide dinoflagellate</name>
    <name type="synonym">Gonyaulax catenella</name>
    <dbReference type="NCBI Taxonomy" id="2925"/>
    <lineage>
        <taxon>Eukaryota</taxon>
        <taxon>Sar</taxon>
        <taxon>Alveolata</taxon>
        <taxon>Dinophyceae</taxon>
        <taxon>Gonyaulacales</taxon>
        <taxon>Pyrocystaceae</taxon>
        <taxon>Alexandrium</taxon>
    </lineage>
</organism>
<dbReference type="PANTHER" id="PTHR10288">
    <property type="entry name" value="KH DOMAIN CONTAINING RNA BINDING PROTEIN"/>
    <property type="match status" value="1"/>
</dbReference>
<keyword evidence="1" id="KW-0677">Repeat</keyword>
<dbReference type="EMBL" id="HBGE01097577">
    <property type="protein sequence ID" value="CAD9181296.1"/>
    <property type="molecule type" value="Transcribed_RNA"/>
</dbReference>
<dbReference type="InterPro" id="IPR036612">
    <property type="entry name" value="KH_dom_type_1_sf"/>
</dbReference>
<dbReference type="InterPro" id="IPR004087">
    <property type="entry name" value="KH_dom"/>
</dbReference>
<feature type="domain" description="K Homology" evidence="4">
    <location>
        <begin position="23"/>
        <end position="97"/>
    </location>
</feature>
<dbReference type="GO" id="GO:0003723">
    <property type="term" value="F:RNA binding"/>
    <property type="evidence" value="ECO:0007669"/>
    <property type="project" value="UniProtKB-UniRule"/>
</dbReference>
<evidence type="ECO:0000256" key="3">
    <source>
        <dbReference type="SAM" id="MobiDB-lite"/>
    </source>
</evidence>
<sequence length="332" mass="33992">MEGAADSVPNTQTSKSASSPASTPCMLKFLAPEALAAAIIGKGGAVIASIRQSCQAKIALSDHGEVYPQTDCRVLTAQAGSEESLNEVSKQIVSKVEELVRSGASEAVGQEGELKLRMAVPRAAVGGIIGKGGASIKQIRETSGAKISISGDPSGSGPSAEQLVSVIGPAQALEYVIGEVNKQVQTLRAEPWFPAWVAAGSTVQAAFSQGGGGGLGMGGAPGALPAGMDVMVRVAQGLPPYVMEDSRGFAMSCVVPNHLVGGLIGRGGAGTKEVQVLTGTKISIREIPDDPDNRSLNIAGPLPSTCAAYMLMMKRYLDAEEQAPRGGRQKPK</sequence>
<feature type="region of interest" description="Disordered" evidence="3">
    <location>
        <begin position="1"/>
        <end position="22"/>
    </location>
</feature>
<evidence type="ECO:0000256" key="1">
    <source>
        <dbReference type="ARBA" id="ARBA00022737"/>
    </source>
</evidence>
<feature type="domain" description="K Homology" evidence="4">
    <location>
        <begin position="247"/>
        <end position="321"/>
    </location>
</feature>
<keyword evidence="2" id="KW-0694">RNA-binding</keyword>
<proteinExistence type="predicted"/>
<feature type="domain" description="K Homology" evidence="4">
    <location>
        <begin position="112"/>
        <end position="185"/>
    </location>
</feature>
<evidence type="ECO:0000259" key="4">
    <source>
        <dbReference type="SMART" id="SM00322"/>
    </source>
</evidence>